<sequence length="100" mass="11150">MAPRGDPSARASARRARRCRRSRGGHRSGHRDGRHRRDHRHGRGPRRVAVGGRSRAGQDVSACERTPCPGQTRRTAAPPNPGRRRGRRHGRTRWQGRAGG</sequence>
<reference evidence="2 3" key="1">
    <citation type="submission" date="2019-05" db="EMBL/GenBank/DDBJ databases">
        <title>Draft genome sequence of Actinomadura sp. 14C53.</title>
        <authorList>
            <person name="Saricaoglu S."/>
            <person name="Isik K."/>
        </authorList>
    </citation>
    <scope>NUCLEOTIDE SEQUENCE [LARGE SCALE GENOMIC DNA]</scope>
    <source>
        <strain evidence="2 3">14C53</strain>
    </source>
</reference>
<protein>
    <submittedName>
        <fullName evidence="2">Uncharacterized protein</fullName>
    </submittedName>
</protein>
<evidence type="ECO:0000313" key="3">
    <source>
        <dbReference type="Proteomes" id="UP000309174"/>
    </source>
</evidence>
<comment type="caution">
    <text evidence="2">The sequence shown here is derived from an EMBL/GenBank/DDBJ whole genome shotgun (WGS) entry which is preliminary data.</text>
</comment>
<gene>
    <name evidence="2" type="ORF">ETD83_41615</name>
</gene>
<keyword evidence="3" id="KW-1185">Reference proteome</keyword>
<dbReference type="AlphaFoldDB" id="A0A5C4IZ69"/>
<feature type="compositionally biased region" description="Low complexity" evidence="1">
    <location>
        <begin position="47"/>
        <end position="57"/>
    </location>
</feature>
<name>A0A5C4IZ69_9ACTN</name>
<evidence type="ECO:0000313" key="2">
    <source>
        <dbReference type="EMBL" id="TMQ80952.1"/>
    </source>
</evidence>
<dbReference type="EMBL" id="VCKW01000536">
    <property type="protein sequence ID" value="TMQ80952.1"/>
    <property type="molecule type" value="Genomic_DNA"/>
</dbReference>
<feature type="compositionally biased region" description="Basic residues" evidence="1">
    <location>
        <begin position="82"/>
        <end position="94"/>
    </location>
</feature>
<feature type="compositionally biased region" description="Basic residues" evidence="1">
    <location>
        <begin position="12"/>
        <end position="46"/>
    </location>
</feature>
<accession>A0A5C4IZ69</accession>
<organism evidence="2 3">
    <name type="scientific">Actinomadura soli</name>
    <dbReference type="NCBI Taxonomy" id="2508997"/>
    <lineage>
        <taxon>Bacteria</taxon>
        <taxon>Bacillati</taxon>
        <taxon>Actinomycetota</taxon>
        <taxon>Actinomycetes</taxon>
        <taxon>Streptosporangiales</taxon>
        <taxon>Thermomonosporaceae</taxon>
        <taxon>Actinomadura</taxon>
    </lineage>
</organism>
<evidence type="ECO:0000256" key="1">
    <source>
        <dbReference type="SAM" id="MobiDB-lite"/>
    </source>
</evidence>
<feature type="region of interest" description="Disordered" evidence="1">
    <location>
        <begin position="1"/>
        <end position="100"/>
    </location>
</feature>
<proteinExistence type="predicted"/>
<dbReference type="Proteomes" id="UP000309174">
    <property type="component" value="Unassembled WGS sequence"/>
</dbReference>
<feature type="compositionally biased region" description="Low complexity" evidence="1">
    <location>
        <begin position="1"/>
        <end position="11"/>
    </location>
</feature>